<protein>
    <recommendedName>
        <fullName evidence="1">UDENN domain-containing protein</fullName>
    </recommendedName>
</protein>
<reference evidence="2 3" key="1">
    <citation type="submission" date="2012-04" db="EMBL/GenBank/DDBJ databases">
        <title>The Genome Sequence of Saprolegnia declina VS20.</title>
        <authorList>
            <consortium name="The Broad Institute Genome Sequencing Platform"/>
            <person name="Russ C."/>
            <person name="Nusbaum C."/>
            <person name="Tyler B."/>
            <person name="van West P."/>
            <person name="Dieguez-Uribeondo J."/>
            <person name="de Bruijn I."/>
            <person name="Tripathy S."/>
            <person name="Jiang R."/>
            <person name="Young S.K."/>
            <person name="Zeng Q."/>
            <person name="Gargeya S."/>
            <person name="Fitzgerald M."/>
            <person name="Haas B."/>
            <person name="Abouelleil A."/>
            <person name="Alvarado L."/>
            <person name="Arachchi H.M."/>
            <person name="Berlin A."/>
            <person name="Chapman S.B."/>
            <person name="Goldberg J."/>
            <person name="Griggs A."/>
            <person name="Gujja S."/>
            <person name="Hansen M."/>
            <person name="Howarth C."/>
            <person name="Imamovic A."/>
            <person name="Larimer J."/>
            <person name="McCowen C."/>
            <person name="Montmayeur A."/>
            <person name="Murphy C."/>
            <person name="Neiman D."/>
            <person name="Pearson M."/>
            <person name="Priest M."/>
            <person name="Roberts A."/>
            <person name="Saif S."/>
            <person name="Shea T."/>
            <person name="Sisk P."/>
            <person name="Sykes S."/>
            <person name="Wortman J."/>
            <person name="Nusbaum C."/>
            <person name="Birren B."/>
        </authorList>
    </citation>
    <scope>NUCLEOTIDE SEQUENCE [LARGE SCALE GENOMIC DNA]</scope>
    <source>
        <strain evidence="2 3">VS20</strain>
    </source>
</reference>
<dbReference type="SMART" id="SM00799">
    <property type="entry name" value="DENN"/>
    <property type="match status" value="1"/>
</dbReference>
<dbReference type="PROSITE" id="PS50211">
    <property type="entry name" value="DENN"/>
    <property type="match status" value="1"/>
</dbReference>
<dbReference type="GO" id="GO:0005829">
    <property type="term" value="C:cytosol"/>
    <property type="evidence" value="ECO:0007669"/>
    <property type="project" value="TreeGrafter"/>
</dbReference>
<dbReference type="OMA" id="CEIVTEY"/>
<dbReference type="AlphaFoldDB" id="T0SB61"/>
<dbReference type="InterPro" id="IPR008942">
    <property type="entry name" value="ENTH_VHS"/>
</dbReference>
<dbReference type="EMBL" id="JH767132">
    <property type="protein sequence ID" value="EQC42633.1"/>
    <property type="molecule type" value="Genomic_DNA"/>
</dbReference>
<evidence type="ECO:0000313" key="2">
    <source>
        <dbReference type="EMBL" id="EQC42633.1"/>
    </source>
</evidence>
<dbReference type="GO" id="GO:0005085">
    <property type="term" value="F:guanyl-nucleotide exchange factor activity"/>
    <property type="evidence" value="ECO:0007669"/>
    <property type="project" value="InterPro"/>
</dbReference>
<dbReference type="SUPFAM" id="SSF48464">
    <property type="entry name" value="ENTH/VHS domain"/>
    <property type="match status" value="1"/>
</dbReference>
<dbReference type="OrthoDB" id="10266080at2759"/>
<evidence type="ECO:0000259" key="1">
    <source>
        <dbReference type="PROSITE" id="PS50211"/>
    </source>
</evidence>
<dbReference type="Gene3D" id="3.30.450.200">
    <property type="match status" value="1"/>
</dbReference>
<dbReference type="Gene3D" id="3.40.50.11500">
    <property type="match status" value="1"/>
</dbReference>
<dbReference type="Proteomes" id="UP000030762">
    <property type="component" value="Unassembled WGS sequence"/>
</dbReference>
<dbReference type="InParanoid" id="T0SB61"/>
<dbReference type="InterPro" id="IPR040032">
    <property type="entry name" value="DENND1A/B/C"/>
</dbReference>
<dbReference type="STRING" id="1156394.T0SB61"/>
<dbReference type="VEuPathDB" id="FungiDB:SDRG_00361"/>
<dbReference type="InterPro" id="IPR013809">
    <property type="entry name" value="ENTH"/>
</dbReference>
<dbReference type="InterPro" id="IPR043153">
    <property type="entry name" value="DENN_C"/>
</dbReference>
<dbReference type="eggNOG" id="KOG3569">
    <property type="taxonomic scope" value="Eukaryota"/>
</dbReference>
<feature type="domain" description="UDENN" evidence="1">
    <location>
        <begin position="2"/>
        <end position="409"/>
    </location>
</feature>
<sequence length="640" mass="72033">MTSVFDDVLLLERHDDGPRVVWRYLSDPACVSGNNNFSLPYGLPPICVPGAAKGQRRGAEFTFTISDGRSRQLYGLVKQVALKPETPALVACILGPKPLYVWLAWILRLVHARLLHDPTKRTTMSLLNAIRSAHHDGPLVFADSFVGDLKTYTFPLHPPGAFGARALEPHILNYRAFTTKLQTPSALLVLLSALLLEQRVLLVHDEHDLLTGLCHLLLRLLSPLVWKHMLIPVLPIELLHYASAPIPYLLGMTTSVYKAAKLSNVLVFHLDAGNVEFRDLLGAFPTLCDEFPSAPTSGTVPFERLGTPIYRDSTSALSAFRRDLLHAFEAEPETLETCVNALLYHLFADASSFLRSSAKQGGAYVDLPGYLAARRPLDTPLLHRFVTAVAATPMLQAYCSDRLAGLRTRDTYHGPLYVCIQGKDFHYAQLRRNLQRRSTQSQEYPQVTQLVAGMWTQSDRFHVSLADVRPLLDATYHMDHCGIVIDMLWERLGDANDSTVATALQILVYLMLDGCEIVTEYLRLKECQRNHCRILKRHGFRGIVHGATQLLDFMSGPERLYTIRTSNSTTQWLSRVTFPRLELKQRYALPAFGDLHHSVGRFYQPVHSVDLLNLHLDERKAVACPHDPFDTTATYPQHWR</sequence>
<dbReference type="RefSeq" id="XP_008604056.1">
    <property type="nucleotide sequence ID" value="XM_008605834.1"/>
</dbReference>
<dbReference type="InterPro" id="IPR001194">
    <property type="entry name" value="cDENN_dom"/>
</dbReference>
<keyword evidence="3" id="KW-1185">Reference proteome</keyword>
<accession>T0SB61</accession>
<dbReference type="PANTHER" id="PTHR13196:SF14">
    <property type="entry name" value="UDENN DOMAIN-CONTAINING PROTEIN"/>
    <property type="match status" value="1"/>
</dbReference>
<dbReference type="GO" id="GO:1901981">
    <property type="term" value="F:phosphatidylinositol phosphate binding"/>
    <property type="evidence" value="ECO:0007669"/>
    <property type="project" value="TreeGrafter"/>
</dbReference>
<name>T0SB61_SAPDV</name>
<dbReference type="PANTHER" id="PTHR13196">
    <property type="entry name" value="DENN DOMAIN-CONTAINING"/>
    <property type="match status" value="1"/>
</dbReference>
<dbReference type="InterPro" id="IPR037516">
    <property type="entry name" value="Tripartite_DENN"/>
</dbReference>
<evidence type="ECO:0000313" key="3">
    <source>
        <dbReference type="Proteomes" id="UP000030762"/>
    </source>
</evidence>
<dbReference type="Pfam" id="PF02141">
    <property type="entry name" value="DENN"/>
    <property type="match status" value="1"/>
</dbReference>
<dbReference type="Pfam" id="PF01417">
    <property type="entry name" value="ENTH"/>
    <property type="match status" value="1"/>
</dbReference>
<dbReference type="GO" id="GO:0006897">
    <property type="term" value="P:endocytosis"/>
    <property type="evidence" value="ECO:0007669"/>
    <property type="project" value="TreeGrafter"/>
</dbReference>
<gene>
    <name evidence="2" type="ORF">SDRG_00361</name>
</gene>
<dbReference type="GO" id="GO:0032456">
    <property type="term" value="P:endocytic recycling"/>
    <property type="evidence" value="ECO:0007669"/>
    <property type="project" value="TreeGrafter"/>
</dbReference>
<organism evidence="2 3">
    <name type="scientific">Saprolegnia diclina (strain VS20)</name>
    <dbReference type="NCBI Taxonomy" id="1156394"/>
    <lineage>
        <taxon>Eukaryota</taxon>
        <taxon>Sar</taxon>
        <taxon>Stramenopiles</taxon>
        <taxon>Oomycota</taxon>
        <taxon>Saprolegniomycetes</taxon>
        <taxon>Saprolegniales</taxon>
        <taxon>Saprolegniaceae</taxon>
        <taxon>Saprolegnia</taxon>
    </lineage>
</organism>
<dbReference type="GeneID" id="19941088"/>
<proteinExistence type="predicted"/>
<dbReference type="Gene3D" id="1.25.40.90">
    <property type="match status" value="1"/>
</dbReference>